<keyword evidence="2" id="KW-1185">Reference proteome</keyword>
<evidence type="ECO:0000313" key="1">
    <source>
        <dbReference type="EMBL" id="MBW0471366.1"/>
    </source>
</evidence>
<accession>A0A9Q3BV39</accession>
<dbReference type="EMBL" id="AVOT02002738">
    <property type="protein sequence ID" value="MBW0471366.1"/>
    <property type="molecule type" value="Genomic_DNA"/>
</dbReference>
<reference evidence="1" key="1">
    <citation type="submission" date="2021-03" db="EMBL/GenBank/DDBJ databases">
        <title>Draft genome sequence of rust myrtle Austropuccinia psidii MF-1, a brazilian biotype.</title>
        <authorList>
            <person name="Quecine M.C."/>
            <person name="Pachon D.M.R."/>
            <person name="Bonatelli M.L."/>
            <person name="Correr F.H."/>
            <person name="Franceschini L.M."/>
            <person name="Leite T.F."/>
            <person name="Margarido G.R.A."/>
            <person name="Almeida C.A."/>
            <person name="Ferrarezi J.A."/>
            <person name="Labate C.A."/>
        </authorList>
    </citation>
    <scope>NUCLEOTIDE SEQUENCE</scope>
    <source>
        <strain evidence="1">MF-1</strain>
    </source>
</reference>
<protein>
    <submittedName>
        <fullName evidence="1">Uncharacterized protein</fullName>
    </submittedName>
</protein>
<gene>
    <name evidence="1" type="ORF">O181_011081</name>
</gene>
<name>A0A9Q3BV39_9BASI</name>
<organism evidence="1 2">
    <name type="scientific">Austropuccinia psidii MF-1</name>
    <dbReference type="NCBI Taxonomy" id="1389203"/>
    <lineage>
        <taxon>Eukaryota</taxon>
        <taxon>Fungi</taxon>
        <taxon>Dikarya</taxon>
        <taxon>Basidiomycota</taxon>
        <taxon>Pucciniomycotina</taxon>
        <taxon>Pucciniomycetes</taxon>
        <taxon>Pucciniales</taxon>
        <taxon>Sphaerophragmiaceae</taxon>
        <taxon>Austropuccinia</taxon>
    </lineage>
</organism>
<evidence type="ECO:0000313" key="2">
    <source>
        <dbReference type="Proteomes" id="UP000765509"/>
    </source>
</evidence>
<proteinExistence type="predicted"/>
<comment type="caution">
    <text evidence="1">The sequence shown here is derived from an EMBL/GenBank/DDBJ whole genome shotgun (WGS) entry which is preliminary data.</text>
</comment>
<dbReference type="AlphaFoldDB" id="A0A9Q3BV39"/>
<sequence length="131" mass="14354">MLGRKQIAYMSSIFVVAILCLISPLPVFGLSVYNGLAGSHSAIFERSLAPLALKRQATSPPKNIKANTNQTTIEPNSTNVDPNFAFPFNNHLIEKQKQAMKSASPDQSFKRSLTCIFILATVALSRFVEVI</sequence>
<dbReference type="Proteomes" id="UP000765509">
    <property type="component" value="Unassembled WGS sequence"/>
</dbReference>